<evidence type="ECO:0000259" key="4">
    <source>
        <dbReference type="Pfam" id="PF00534"/>
    </source>
</evidence>
<evidence type="ECO:0000256" key="1">
    <source>
        <dbReference type="ARBA" id="ARBA00021292"/>
    </source>
</evidence>
<proteinExistence type="predicted"/>
<protein>
    <recommendedName>
        <fullName evidence="1">D-inositol 3-phosphate glycosyltransferase</fullName>
    </recommendedName>
</protein>
<accession>A0A0W8IFD9</accession>
<name>A0A0W8IFD9_9MICC</name>
<dbReference type="Gene3D" id="3.40.50.2000">
    <property type="entry name" value="Glycogen Phosphorylase B"/>
    <property type="match status" value="2"/>
</dbReference>
<dbReference type="SUPFAM" id="SSF53756">
    <property type="entry name" value="UDP-Glycosyltransferase/glycogen phosphorylase"/>
    <property type="match status" value="1"/>
</dbReference>
<dbReference type="RefSeq" id="WP_058888361.1">
    <property type="nucleotide sequence ID" value="NZ_BAAAKT010000004.1"/>
</dbReference>
<keyword evidence="3 6" id="KW-0808">Transferase</keyword>
<evidence type="ECO:0000313" key="7">
    <source>
        <dbReference type="Proteomes" id="UP000054023"/>
    </source>
</evidence>
<dbReference type="InterPro" id="IPR028098">
    <property type="entry name" value="Glyco_trans_4-like_N"/>
</dbReference>
<dbReference type="PANTHER" id="PTHR45947:SF3">
    <property type="entry name" value="SULFOQUINOVOSYL TRANSFERASE SQD2"/>
    <property type="match status" value="1"/>
</dbReference>
<organism evidence="6 7">
    <name type="scientific">Nesterenkonia jeotgali</name>
    <dbReference type="NCBI Taxonomy" id="317018"/>
    <lineage>
        <taxon>Bacteria</taxon>
        <taxon>Bacillati</taxon>
        <taxon>Actinomycetota</taxon>
        <taxon>Actinomycetes</taxon>
        <taxon>Micrococcales</taxon>
        <taxon>Micrococcaceae</taxon>
        <taxon>Nesterenkonia</taxon>
    </lineage>
</organism>
<dbReference type="AlphaFoldDB" id="A0A0W8IFD9"/>
<evidence type="ECO:0000259" key="5">
    <source>
        <dbReference type="Pfam" id="PF13439"/>
    </source>
</evidence>
<dbReference type="GO" id="GO:1901137">
    <property type="term" value="P:carbohydrate derivative biosynthetic process"/>
    <property type="evidence" value="ECO:0007669"/>
    <property type="project" value="UniProtKB-ARBA"/>
</dbReference>
<dbReference type="GO" id="GO:0016757">
    <property type="term" value="F:glycosyltransferase activity"/>
    <property type="evidence" value="ECO:0007669"/>
    <property type="project" value="UniProtKB-KW"/>
</dbReference>
<dbReference type="STRING" id="317018.AVL63_01020"/>
<comment type="caution">
    <text evidence="6">The sequence shown here is derived from an EMBL/GenBank/DDBJ whole genome shotgun (WGS) entry which is preliminary data.</text>
</comment>
<sequence>MRLRICIIASSQFPIREPFAGGLEAFTHTVARKLISRGHSVTLFAAGGSDPELGAQMLLPERLELSETARSDVGAMPVDWMQQHHAYLGLMLRLAESRDFDVIHNNSLHHLPLALSALLPVPMLTTLHTPPTPWLESAMTYAAGSSVFTAVSSATARAWADSVTASVIPNGIDTEVWHPGPGGNECVWTGRVVPEKAPHLAIDAARAAGRSITLAGPIMDRSYFEQQLQPRLGDDAVYVGHLRHRELVELVGSSAVAVVSSQWDEPYGLVAAEAMSCGTPVAAFPRGGLVEIVTEASGALAAESSVAALAEAITRAARRDRREVRQRAEGDLSLERMVDDYELLYAEMAMEPSTEPSASTR</sequence>
<dbReference type="PANTHER" id="PTHR45947">
    <property type="entry name" value="SULFOQUINOVOSYL TRANSFERASE SQD2"/>
    <property type="match status" value="1"/>
</dbReference>
<dbReference type="Pfam" id="PF13439">
    <property type="entry name" value="Glyco_transf_4"/>
    <property type="match status" value="1"/>
</dbReference>
<dbReference type="InterPro" id="IPR001296">
    <property type="entry name" value="Glyco_trans_1"/>
</dbReference>
<dbReference type="InterPro" id="IPR050194">
    <property type="entry name" value="Glycosyltransferase_grp1"/>
</dbReference>
<feature type="domain" description="Glycosyl transferase family 1" evidence="4">
    <location>
        <begin position="187"/>
        <end position="320"/>
    </location>
</feature>
<evidence type="ECO:0000313" key="6">
    <source>
        <dbReference type="EMBL" id="KUG58681.1"/>
    </source>
</evidence>
<dbReference type="Proteomes" id="UP000054023">
    <property type="component" value="Unassembled WGS sequence"/>
</dbReference>
<evidence type="ECO:0000256" key="3">
    <source>
        <dbReference type="ARBA" id="ARBA00022679"/>
    </source>
</evidence>
<gene>
    <name evidence="6" type="ORF">AVL63_01020</name>
</gene>
<keyword evidence="7" id="KW-1185">Reference proteome</keyword>
<dbReference type="EMBL" id="LQBM01000003">
    <property type="protein sequence ID" value="KUG58681.1"/>
    <property type="molecule type" value="Genomic_DNA"/>
</dbReference>
<reference evidence="7" key="1">
    <citation type="submission" date="2015-12" db="EMBL/GenBank/DDBJ databases">
        <authorList>
            <person name="Nair G.R."/>
            <person name="Kaur G."/>
            <person name="Mayilraj S."/>
        </authorList>
    </citation>
    <scope>NUCLEOTIDE SEQUENCE [LARGE SCALE GENOMIC DNA]</scope>
    <source>
        <strain evidence="7">CD08_7</strain>
    </source>
</reference>
<keyword evidence="2" id="KW-0328">Glycosyltransferase</keyword>
<dbReference type="Pfam" id="PF00534">
    <property type="entry name" value="Glycos_transf_1"/>
    <property type="match status" value="1"/>
</dbReference>
<evidence type="ECO:0000256" key="2">
    <source>
        <dbReference type="ARBA" id="ARBA00022676"/>
    </source>
</evidence>
<dbReference type="OrthoDB" id="9809227at2"/>
<feature type="domain" description="Glycosyltransferase subfamily 4-like N-terminal" evidence="5">
    <location>
        <begin position="21"/>
        <end position="175"/>
    </location>
</feature>